<dbReference type="GO" id="GO:0003677">
    <property type="term" value="F:DNA binding"/>
    <property type="evidence" value="ECO:0007669"/>
    <property type="project" value="InterPro"/>
</dbReference>
<evidence type="ECO:0000259" key="1">
    <source>
        <dbReference type="PROSITE" id="PS50043"/>
    </source>
</evidence>
<dbReference type="SUPFAM" id="SSF46894">
    <property type="entry name" value="C-terminal effector domain of the bipartite response regulators"/>
    <property type="match status" value="1"/>
</dbReference>
<dbReference type="InterPro" id="IPR016032">
    <property type="entry name" value="Sig_transdc_resp-reg_C-effctor"/>
</dbReference>
<dbReference type="InterPro" id="IPR036388">
    <property type="entry name" value="WH-like_DNA-bd_sf"/>
</dbReference>
<dbReference type="PANTHER" id="PTHR34293">
    <property type="entry name" value="HTH-TYPE TRANSCRIPTIONAL REGULATOR TRMBL2"/>
    <property type="match status" value="1"/>
</dbReference>
<dbReference type="Pfam" id="PF00196">
    <property type="entry name" value="GerE"/>
    <property type="match status" value="1"/>
</dbReference>
<organism evidence="2 3">
    <name type="scientific">Micromonospora echinaurantiaca</name>
    <dbReference type="NCBI Taxonomy" id="47857"/>
    <lineage>
        <taxon>Bacteria</taxon>
        <taxon>Bacillati</taxon>
        <taxon>Actinomycetota</taxon>
        <taxon>Actinomycetes</taxon>
        <taxon>Micromonosporales</taxon>
        <taxon>Micromonosporaceae</taxon>
        <taxon>Micromonospora</taxon>
    </lineage>
</organism>
<protein>
    <submittedName>
        <fullName evidence="2">Regulatory protein, luxR family</fullName>
    </submittedName>
</protein>
<dbReference type="InterPro" id="IPR000792">
    <property type="entry name" value="Tscrpt_reg_LuxR_C"/>
</dbReference>
<dbReference type="EMBL" id="LT607750">
    <property type="protein sequence ID" value="SCG57852.1"/>
    <property type="molecule type" value="Genomic_DNA"/>
</dbReference>
<sequence>MLIKLGLSRDAEAVYRAMLAEPSWGVVDLSSHLGISERSIRRALDVLADLSLLAPSESQNPHPVNPVLGLAPLLNRAEEEVHRQQQEIEATRQAISTITAAYESRVQGLNDITRLEGVAAVRARLVELADMAGRECWSLSPGGAHGAEAMAASRDPNRLALARGVELRCVYQDAYRNDPDTVAYAKWLSGLGGQIRTVPSVPLKMVVVDRAVALLPISPSDPGVGAVEVTSPSVMLAICALFHQVWAAGEPLQSPSRTESDTPTPLELDVLRLLADGRTDEAVARKLGLSVRSVRRIVADVTSRLCASSRFQAGVAAARKGWI</sequence>
<gene>
    <name evidence="2" type="ORF">GA0070609_3369</name>
</gene>
<name>A0A1C5IHG9_9ACTN</name>
<dbReference type="SMART" id="SM00421">
    <property type="entry name" value="HTH_LUXR"/>
    <property type="match status" value="1"/>
</dbReference>
<reference evidence="2 3" key="1">
    <citation type="submission" date="2016-06" db="EMBL/GenBank/DDBJ databases">
        <authorList>
            <person name="Kjaerup R.B."/>
            <person name="Dalgaard T.S."/>
            <person name="Juul-Madsen H.R."/>
        </authorList>
    </citation>
    <scope>NUCLEOTIDE SEQUENCE [LARGE SCALE GENOMIC DNA]</scope>
    <source>
        <strain evidence="2 3">DSM 43904</strain>
    </source>
</reference>
<proteinExistence type="predicted"/>
<dbReference type="Gene3D" id="1.10.10.10">
    <property type="entry name" value="Winged helix-like DNA-binding domain superfamily/Winged helix DNA-binding domain"/>
    <property type="match status" value="1"/>
</dbReference>
<dbReference type="Proteomes" id="UP000198217">
    <property type="component" value="Chromosome I"/>
</dbReference>
<accession>A0A1C5IHG9</accession>
<dbReference type="PROSITE" id="PS50043">
    <property type="entry name" value="HTH_LUXR_2"/>
    <property type="match status" value="1"/>
</dbReference>
<dbReference type="GO" id="GO:0006355">
    <property type="term" value="P:regulation of DNA-templated transcription"/>
    <property type="evidence" value="ECO:0007669"/>
    <property type="project" value="InterPro"/>
</dbReference>
<evidence type="ECO:0000313" key="2">
    <source>
        <dbReference type="EMBL" id="SCG57852.1"/>
    </source>
</evidence>
<dbReference type="PANTHER" id="PTHR34293:SF1">
    <property type="entry name" value="HTH-TYPE TRANSCRIPTIONAL REGULATOR TRMBL2"/>
    <property type="match status" value="1"/>
</dbReference>
<keyword evidence="3" id="KW-1185">Reference proteome</keyword>
<dbReference type="AlphaFoldDB" id="A0A1C5IHG9"/>
<dbReference type="InterPro" id="IPR051797">
    <property type="entry name" value="TrmB-like"/>
</dbReference>
<feature type="domain" description="HTH luxR-type" evidence="1">
    <location>
        <begin position="256"/>
        <end position="321"/>
    </location>
</feature>
<evidence type="ECO:0000313" key="3">
    <source>
        <dbReference type="Proteomes" id="UP000198217"/>
    </source>
</evidence>